<evidence type="ECO:0000256" key="5">
    <source>
        <dbReference type="PROSITE-ProRule" id="PRU00125"/>
    </source>
</evidence>
<dbReference type="PROSITE" id="PS00478">
    <property type="entry name" value="LIM_DOMAIN_1"/>
    <property type="match status" value="1"/>
</dbReference>
<dbReference type="EMBL" id="PUHQ01000099">
    <property type="protein sequence ID" value="KAG0656362.1"/>
    <property type="molecule type" value="Genomic_DNA"/>
</dbReference>
<evidence type="ECO:0000313" key="9">
    <source>
        <dbReference type="Proteomes" id="UP000777482"/>
    </source>
</evidence>
<comment type="caution">
    <text evidence="8">The sequence shown here is derived from an EMBL/GenBank/DDBJ whole genome shotgun (WGS) entry which is preliminary data.</text>
</comment>
<name>A0A9P6VXB0_RHOMI</name>
<evidence type="ECO:0000256" key="2">
    <source>
        <dbReference type="ARBA" id="ARBA00022737"/>
    </source>
</evidence>
<evidence type="ECO:0000256" key="1">
    <source>
        <dbReference type="ARBA" id="ARBA00022723"/>
    </source>
</evidence>
<organism evidence="8 9">
    <name type="scientific">Rhodotorula mucilaginosa</name>
    <name type="common">Yeast</name>
    <name type="synonym">Rhodotorula rubra</name>
    <dbReference type="NCBI Taxonomy" id="5537"/>
    <lineage>
        <taxon>Eukaryota</taxon>
        <taxon>Fungi</taxon>
        <taxon>Dikarya</taxon>
        <taxon>Basidiomycota</taxon>
        <taxon>Pucciniomycotina</taxon>
        <taxon>Microbotryomycetes</taxon>
        <taxon>Sporidiobolales</taxon>
        <taxon>Sporidiobolaceae</taxon>
        <taxon>Rhodotorula</taxon>
    </lineage>
</organism>
<dbReference type="CDD" id="cd09326">
    <property type="entry name" value="LIM_CRP_like"/>
    <property type="match status" value="1"/>
</dbReference>
<evidence type="ECO:0000256" key="6">
    <source>
        <dbReference type="SAM" id="MobiDB-lite"/>
    </source>
</evidence>
<evidence type="ECO:0000256" key="3">
    <source>
        <dbReference type="ARBA" id="ARBA00022833"/>
    </source>
</evidence>
<dbReference type="SUPFAM" id="SSF57716">
    <property type="entry name" value="Glucocorticoid receptor-like (DNA-binding domain)"/>
    <property type="match status" value="3"/>
</dbReference>
<feature type="domain" description="LIM zinc-binding" evidence="7">
    <location>
        <begin position="6"/>
        <end position="65"/>
    </location>
</feature>
<dbReference type="Gene3D" id="2.10.110.10">
    <property type="entry name" value="Cysteine Rich Protein"/>
    <property type="match status" value="2"/>
</dbReference>
<dbReference type="PROSITE" id="PS50023">
    <property type="entry name" value="LIM_DOMAIN_2"/>
    <property type="match status" value="2"/>
</dbReference>
<keyword evidence="3 5" id="KW-0862">Zinc</keyword>
<feature type="compositionally biased region" description="Pro residues" evidence="6">
    <location>
        <begin position="82"/>
        <end position="104"/>
    </location>
</feature>
<evidence type="ECO:0000313" key="8">
    <source>
        <dbReference type="EMBL" id="KAG0656362.1"/>
    </source>
</evidence>
<dbReference type="Proteomes" id="UP000777482">
    <property type="component" value="Unassembled WGS sequence"/>
</dbReference>
<keyword evidence="1 5" id="KW-0479">Metal-binding</keyword>
<dbReference type="FunFam" id="2.10.110.10:FF:000001">
    <property type="entry name" value="Cysteine and glycine-rich protein 1"/>
    <property type="match status" value="2"/>
</dbReference>
<keyword evidence="4 5" id="KW-0440">LIM domain</keyword>
<dbReference type="PANTHER" id="PTHR46074">
    <property type="entry name" value="CYSTEINE-RICH PROTEIN CRIP FAMILY MEMBER"/>
    <property type="match status" value="1"/>
</dbReference>
<protein>
    <recommendedName>
        <fullName evidence="7">LIM zinc-binding domain-containing protein</fullName>
    </recommendedName>
</protein>
<dbReference type="SMART" id="SM00132">
    <property type="entry name" value="LIM"/>
    <property type="match status" value="2"/>
</dbReference>
<accession>A0A9P6VXB0</accession>
<dbReference type="InterPro" id="IPR001781">
    <property type="entry name" value="Znf_LIM"/>
</dbReference>
<evidence type="ECO:0000256" key="4">
    <source>
        <dbReference type="ARBA" id="ARBA00023038"/>
    </source>
</evidence>
<feature type="region of interest" description="Disordered" evidence="6">
    <location>
        <begin position="79"/>
        <end position="241"/>
    </location>
</feature>
<dbReference type="GO" id="GO:0046872">
    <property type="term" value="F:metal ion binding"/>
    <property type="evidence" value="ECO:0007669"/>
    <property type="project" value="UniProtKB-KW"/>
</dbReference>
<feature type="compositionally biased region" description="Pro residues" evidence="6">
    <location>
        <begin position="137"/>
        <end position="151"/>
    </location>
</feature>
<feature type="compositionally biased region" description="Polar residues" evidence="6">
    <location>
        <begin position="181"/>
        <end position="191"/>
    </location>
</feature>
<evidence type="ECO:0000259" key="7">
    <source>
        <dbReference type="PROSITE" id="PS50023"/>
    </source>
</evidence>
<reference evidence="8 9" key="1">
    <citation type="submission" date="2020-11" db="EMBL/GenBank/DDBJ databases">
        <title>Kefir isolates.</title>
        <authorList>
            <person name="Marcisauskas S."/>
            <person name="Kim Y."/>
            <person name="Blasche S."/>
        </authorList>
    </citation>
    <scope>NUCLEOTIDE SEQUENCE [LARGE SCALE GENOMIC DNA]</scope>
    <source>
        <strain evidence="8 9">KR</strain>
    </source>
</reference>
<feature type="compositionally biased region" description="Low complexity" evidence="6">
    <location>
        <begin position="105"/>
        <end position="117"/>
    </location>
</feature>
<dbReference type="Pfam" id="PF00412">
    <property type="entry name" value="LIM"/>
    <property type="match status" value="2"/>
</dbReference>
<feature type="compositionally biased region" description="Low complexity" evidence="6">
    <location>
        <begin position="125"/>
        <end position="136"/>
    </location>
</feature>
<proteinExistence type="predicted"/>
<dbReference type="AlphaFoldDB" id="A0A9P6VXB0"/>
<keyword evidence="2" id="KW-0677">Repeat</keyword>
<dbReference type="GO" id="GO:0030695">
    <property type="term" value="F:GTPase regulator activity"/>
    <property type="evidence" value="ECO:0007669"/>
    <property type="project" value="UniProtKB-ARBA"/>
</dbReference>
<keyword evidence="9" id="KW-1185">Reference proteome</keyword>
<dbReference type="PRINTS" id="PR01217">
    <property type="entry name" value="PRICHEXTENSN"/>
</dbReference>
<dbReference type="OrthoDB" id="8062037at2759"/>
<dbReference type="CDD" id="cd09401">
    <property type="entry name" value="LIM_TLP_like"/>
    <property type="match status" value="1"/>
</dbReference>
<feature type="compositionally biased region" description="Low complexity" evidence="6">
    <location>
        <begin position="221"/>
        <end position="241"/>
    </location>
</feature>
<dbReference type="PANTHER" id="PTHR46074:SF5">
    <property type="entry name" value="LIM DOMAIN-CONTAINING PROTEIN C"/>
    <property type="match status" value="1"/>
</dbReference>
<feature type="domain" description="LIM zinc-binding" evidence="7">
    <location>
        <begin position="244"/>
        <end position="304"/>
    </location>
</feature>
<sequence length="317" mass="33072">MPPVFGGSPTCAVYFAEKVIGPGGTAYHKLCLKCNECQKSLEPRLLVDHDGVAYCKACYGKLFGAKGYGAGGALVGEYRPRATPPSSPQKAPPTPAARPTPPSASVPTPSFSAGSPRSVPPPPSLVSAPPSATRRPLPTPPVPAPKPPSIPARPSFGGSGGGSAPAPAPSVPVVTMPLGSYQGNSSSTQLDSNRDRLRGSGNAPPPAPDFDEDDTRSRTISASALPPAPPTSNTSNTSPHLSPDLCPRCHTVVYHAEAISALSRKWHKRCLRCAGCGTTLMPNRLEERDGEPWCRKCYTDKFGLKGGMGVMSRPNLF</sequence>
<gene>
    <name evidence="8" type="ORF">C6P46_007146</name>
</gene>